<dbReference type="SMART" id="SM01234">
    <property type="entry name" value="Haemolytic"/>
    <property type="match status" value="1"/>
</dbReference>
<comment type="caution">
    <text evidence="3">The sequence shown here is derived from an EMBL/GenBank/DDBJ whole genome shotgun (WGS) entry which is preliminary data.</text>
</comment>
<reference evidence="3 4" key="1">
    <citation type="submission" date="2018-10" db="EMBL/GenBank/DDBJ databases">
        <title>Sequencing the genomes of 1000 actinobacteria strains.</title>
        <authorList>
            <person name="Klenk H.-P."/>
        </authorList>
    </citation>
    <scope>NUCLEOTIDE SEQUENCE [LARGE SCALE GENOMIC DNA]</scope>
    <source>
        <strain evidence="3 4">DSM 44343</strain>
    </source>
</reference>
<dbReference type="InterPro" id="IPR002696">
    <property type="entry name" value="Membr_insert_effic_factor_YidD"/>
</dbReference>
<comment type="similarity">
    <text evidence="1">Belongs to the UPF0161 family.</text>
</comment>
<keyword evidence="1" id="KW-0472">Membrane</keyword>
<dbReference type="Pfam" id="PF01809">
    <property type="entry name" value="YidD"/>
    <property type="match status" value="1"/>
</dbReference>
<dbReference type="AlphaFoldDB" id="A0A495KCI8"/>
<evidence type="ECO:0000313" key="4">
    <source>
        <dbReference type="Proteomes" id="UP000274762"/>
    </source>
</evidence>
<name>A0A495KCI8_WILMA</name>
<keyword evidence="1" id="KW-1003">Cell membrane</keyword>
<comment type="function">
    <text evidence="1">Could be involved in insertion of integral membrane proteins into the membrane.</text>
</comment>
<proteinExistence type="inferred from homology"/>
<organism evidence="3 4">
    <name type="scientific">Williamsia marianensis</name>
    <dbReference type="NCBI Taxonomy" id="85044"/>
    <lineage>
        <taxon>Bacteria</taxon>
        <taxon>Bacillati</taxon>
        <taxon>Actinomycetota</taxon>
        <taxon>Actinomycetes</taxon>
        <taxon>Mycobacteriales</taxon>
        <taxon>Nocardiaceae</taxon>
        <taxon>Williamsia</taxon>
    </lineage>
</organism>
<comment type="subcellular location">
    <subcellularLocation>
        <location evidence="1">Cell membrane</location>
        <topology evidence="1">Peripheral membrane protein</topology>
        <orientation evidence="1">Cytoplasmic side</orientation>
    </subcellularLocation>
</comment>
<dbReference type="NCBIfam" id="TIGR00278">
    <property type="entry name" value="membrane protein insertion efficiency factor YidD"/>
    <property type="match status" value="1"/>
</dbReference>
<feature type="region of interest" description="Disordered" evidence="2">
    <location>
        <begin position="84"/>
        <end position="119"/>
    </location>
</feature>
<dbReference type="EMBL" id="RBKV01000001">
    <property type="protein sequence ID" value="RKR97952.1"/>
    <property type="molecule type" value="Genomic_DNA"/>
</dbReference>
<evidence type="ECO:0000313" key="3">
    <source>
        <dbReference type="EMBL" id="RKR97952.1"/>
    </source>
</evidence>
<dbReference type="PANTHER" id="PTHR33383:SF1">
    <property type="entry name" value="MEMBRANE PROTEIN INSERTION EFFICIENCY FACTOR-RELATED"/>
    <property type="match status" value="1"/>
</dbReference>
<sequence>MSQSVSSDQEVRSGMSVRTWPRRAVIFLIELYRTWISPTRMPTCRFEPSCSTYAVEALTEYGVLYGGWLSVVRLLKCGPWHKPGYDPIPERRGQMLSPTEPKPDEPSACEPESAVTVRN</sequence>
<accession>A0A495KCI8</accession>
<evidence type="ECO:0000256" key="2">
    <source>
        <dbReference type="SAM" id="MobiDB-lite"/>
    </source>
</evidence>
<dbReference type="OrthoDB" id="9801753at2"/>
<dbReference type="HAMAP" id="MF_00386">
    <property type="entry name" value="UPF0161_YidD"/>
    <property type="match status" value="1"/>
</dbReference>
<dbReference type="Proteomes" id="UP000274762">
    <property type="component" value="Unassembled WGS sequence"/>
</dbReference>
<dbReference type="GO" id="GO:0005886">
    <property type="term" value="C:plasma membrane"/>
    <property type="evidence" value="ECO:0007669"/>
    <property type="project" value="UniProtKB-SubCell"/>
</dbReference>
<dbReference type="PANTHER" id="PTHR33383">
    <property type="entry name" value="MEMBRANE PROTEIN INSERTION EFFICIENCY FACTOR-RELATED"/>
    <property type="match status" value="1"/>
</dbReference>
<gene>
    <name evidence="3" type="ORF">DFJ75_4848</name>
</gene>
<evidence type="ECO:0000256" key="1">
    <source>
        <dbReference type="HAMAP-Rule" id="MF_00386"/>
    </source>
</evidence>
<protein>
    <recommendedName>
        <fullName evidence="1">Putative membrane protein insertion efficiency factor</fullName>
    </recommendedName>
</protein>